<gene>
    <name evidence="1" type="ORF">CI238_09451</name>
</gene>
<sequence length="37" mass="4336">MATPWPKDQPWPTPYREHAAELSIYLQTNIPNIGHVY</sequence>
<dbReference type="Proteomes" id="UP000076584">
    <property type="component" value="Unassembled WGS sequence"/>
</dbReference>
<protein>
    <submittedName>
        <fullName evidence="1">Uncharacterized protein</fullName>
    </submittedName>
</protein>
<reference evidence="1 2" key="1">
    <citation type="submission" date="2015-06" db="EMBL/GenBank/DDBJ databases">
        <title>Survival trade-offs in plant roots during colonization by closely related pathogenic and mutualistic fungi.</title>
        <authorList>
            <person name="Hacquard S."/>
            <person name="Kracher B."/>
            <person name="Hiruma K."/>
            <person name="Weinman A."/>
            <person name="Muench P."/>
            <person name="Garrido Oter R."/>
            <person name="Ver Loren van Themaat E."/>
            <person name="Dallerey J.-F."/>
            <person name="Damm U."/>
            <person name="Henrissat B."/>
            <person name="Lespinet O."/>
            <person name="Thon M."/>
            <person name="Kemen E."/>
            <person name="McHardy A.C."/>
            <person name="Schulze-Lefert P."/>
            <person name="O'Connell R.J."/>
        </authorList>
    </citation>
    <scope>NUCLEOTIDE SEQUENCE [LARGE SCALE GENOMIC DNA]</scope>
    <source>
        <strain evidence="1 2">MAFF 238704</strain>
    </source>
</reference>
<dbReference type="EMBL" id="LFIW01001488">
    <property type="protein sequence ID" value="KZL82176.1"/>
    <property type="molecule type" value="Genomic_DNA"/>
</dbReference>
<evidence type="ECO:0000313" key="2">
    <source>
        <dbReference type="Proteomes" id="UP000076584"/>
    </source>
</evidence>
<proteinExistence type="predicted"/>
<accession>A0A167C620</accession>
<dbReference type="AlphaFoldDB" id="A0A167C620"/>
<organism evidence="1 2">
    <name type="scientific">Colletotrichum incanum</name>
    <name type="common">Soybean anthracnose fungus</name>
    <dbReference type="NCBI Taxonomy" id="1573173"/>
    <lineage>
        <taxon>Eukaryota</taxon>
        <taxon>Fungi</taxon>
        <taxon>Dikarya</taxon>
        <taxon>Ascomycota</taxon>
        <taxon>Pezizomycotina</taxon>
        <taxon>Sordariomycetes</taxon>
        <taxon>Hypocreomycetidae</taxon>
        <taxon>Glomerellales</taxon>
        <taxon>Glomerellaceae</taxon>
        <taxon>Colletotrichum</taxon>
        <taxon>Colletotrichum spaethianum species complex</taxon>
    </lineage>
</organism>
<comment type="caution">
    <text evidence="1">The sequence shown here is derived from an EMBL/GenBank/DDBJ whole genome shotgun (WGS) entry which is preliminary data.</text>
</comment>
<dbReference type="OrthoDB" id="4836118at2759"/>
<keyword evidence="2" id="KW-1185">Reference proteome</keyword>
<evidence type="ECO:0000313" key="1">
    <source>
        <dbReference type="EMBL" id="KZL82176.1"/>
    </source>
</evidence>
<name>A0A167C620_COLIC</name>